<dbReference type="GO" id="GO:0017089">
    <property type="term" value="F:glycolipid transfer activity"/>
    <property type="evidence" value="ECO:0007669"/>
    <property type="project" value="TreeGrafter"/>
</dbReference>
<dbReference type="GO" id="GO:0015920">
    <property type="term" value="P:lipopolysaccharide transport"/>
    <property type="evidence" value="ECO:0007669"/>
    <property type="project" value="TreeGrafter"/>
</dbReference>
<accession>A0A067W5K8</accession>
<dbReference type="Proteomes" id="UP000027336">
    <property type="component" value="Unassembled WGS sequence"/>
</dbReference>
<evidence type="ECO:0000256" key="1">
    <source>
        <dbReference type="ARBA" id="ARBA00022729"/>
    </source>
</evidence>
<keyword evidence="4" id="KW-1185">Reference proteome</keyword>
<dbReference type="PATRIC" id="fig|685782.3.peg.748"/>
<organism evidence="3 4">
    <name type="scientific">Bartonella rochalimae ATCC BAA-1498</name>
    <dbReference type="NCBI Taxonomy" id="685782"/>
    <lineage>
        <taxon>Bacteria</taxon>
        <taxon>Pseudomonadati</taxon>
        <taxon>Pseudomonadota</taxon>
        <taxon>Alphaproteobacteria</taxon>
        <taxon>Hyphomicrobiales</taxon>
        <taxon>Bartonellaceae</taxon>
        <taxon>Bartonella</taxon>
    </lineage>
</organism>
<comment type="caution">
    <text evidence="3">The sequence shown here is derived from an EMBL/GenBank/DDBJ whole genome shotgun (WGS) entry which is preliminary data.</text>
</comment>
<dbReference type="InterPro" id="IPR052037">
    <property type="entry name" value="LPS_export_LptA"/>
</dbReference>
<evidence type="ECO:0000313" key="3">
    <source>
        <dbReference type="EMBL" id="KEC55230.1"/>
    </source>
</evidence>
<name>A0A067W5K8_9HYPH</name>
<dbReference type="EMBL" id="AHPK01000013">
    <property type="protein sequence ID" value="KEC55230.1"/>
    <property type="molecule type" value="Genomic_DNA"/>
</dbReference>
<evidence type="ECO:0000313" key="4">
    <source>
        <dbReference type="Proteomes" id="UP000027336"/>
    </source>
</evidence>
<feature type="domain" description="Organic solvent tolerance-like N-terminal" evidence="2">
    <location>
        <begin position="65"/>
        <end position="188"/>
    </location>
</feature>
<dbReference type="Pfam" id="PF03968">
    <property type="entry name" value="LptD_N"/>
    <property type="match status" value="1"/>
</dbReference>
<evidence type="ECO:0000259" key="2">
    <source>
        <dbReference type="Pfam" id="PF03968"/>
    </source>
</evidence>
<keyword evidence="1" id="KW-0732">Signal</keyword>
<dbReference type="PANTHER" id="PTHR36504:SF1">
    <property type="entry name" value="LIPOPOLYSACCHARIDE EXPORT SYSTEM PROTEIN LPTA"/>
    <property type="match status" value="1"/>
</dbReference>
<dbReference type="Gene3D" id="2.60.450.10">
    <property type="entry name" value="Lipopolysaccharide (LPS) transport protein A like domain"/>
    <property type="match status" value="1"/>
</dbReference>
<dbReference type="eggNOG" id="COG1934">
    <property type="taxonomic scope" value="Bacteria"/>
</dbReference>
<dbReference type="InterPro" id="IPR005653">
    <property type="entry name" value="OstA-like_N"/>
</dbReference>
<dbReference type="PANTHER" id="PTHR36504">
    <property type="entry name" value="LIPOPOLYSACCHARIDE EXPORT SYSTEM PROTEIN LPTA"/>
    <property type="match status" value="1"/>
</dbReference>
<dbReference type="AlphaFoldDB" id="A0A067W5K8"/>
<proteinExistence type="predicted"/>
<dbReference type="GO" id="GO:0030288">
    <property type="term" value="C:outer membrane-bounded periplasmic space"/>
    <property type="evidence" value="ECO:0007669"/>
    <property type="project" value="TreeGrafter"/>
</dbReference>
<sequence>MFIEGVCTFIREKKLRIMKTKKSCKEQVSLLTLSLAILGSINGYAAVTHFGIDGLNGQEPMELYADSLEIRDKEGIAVFNGDVSVMQGERLLRTSKLVIYYNKAHITGGINQLRKQSIFPEKIGSTDIQKVEALGEVYIKMAKQTATGDKAIFDGQSNMIILTGNNVVLTDGDNVAQGCILTANMKTGKASLEGCKTPGKKNRVSIILKSSSKNGR</sequence>
<gene>
    <name evidence="3" type="ORF">O99_00730</name>
</gene>
<protein>
    <submittedName>
        <fullName evidence="3">Lipopolysaccharide transport periplasmic protein LptA</fullName>
    </submittedName>
</protein>
<dbReference type="HOGENOM" id="CLU_095993_0_1_5"/>
<dbReference type="GO" id="GO:0009279">
    <property type="term" value="C:cell outer membrane"/>
    <property type="evidence" value="ECO:0007669"/>
    <property type="project" value="TreeGrafter"/>
</dbReference>
<reference evidence="3 4" key="1">
    <citation type="submission" date="2012-04" db="EMBL/GenBank/DDBJ databases">
        <title>The Genome Sequence of Bartonella rochalimae BMGH.</title>
        <authorList>
            <consortium name="The Broad Institute Genome Sequencing Platform"/>
            <consortium name="The Broad Institute Genome Sequencing Center for Infectious Disease"/>
            <person name="Feldgarden M."/>
            <person name="Kirby J."/>
            <person name="Kosoy M."/>
            <person name="Birtles R."/>
            <person name="Probert W.S."/>
            <person name="Chiaraviglio L."/>
            <person name="Walker B."/>
            <person name="Young S.K."/>
            <person name="Zeng Q."/>
            <person name="Gargeya S."/>
            <person name="Fitzgerald M."/>
            <person name="Haas B."/>
            <person name="Abouelleil A."/>
            <person name="Alvarado L."/>
            <person name="Arachchi H.M."/>
            <person name="Berlin A.M."/>
            <person name="Chapman S.B."/>
            <person name="Goldberg J."/>
            <person name="Griggs A."/>
            <person name="Gujja S."/>
            <person name="Hansen M."/>
            <person name="Howarth C."/>
            <person name="Imamovic A."/>
            <person name="Larimer J."/>
            <person name="McCowen C."/>
            <person name="Montmayeur A."/>
            <person name="Murphy C."/>
            <person name="Neiman D."/>
            <person name="Pearson M."/>
            <person name="Priest M."/>
            <person name="Roberts A."/>
            <person name="Saif S."/>
            <person name="Shea T."/>
            <person name="Sisk P."/>
            <person name="Sykes S."/>
            <person name="Wortman J."/>
            <person name="Nusbaum C."/>
            <person name="Birren B."/>
        </authorList>
    </citation>
    <scope>NUCLEOTIDE SEQUENCE [LARGE SCALE GENOMIC DNA]</scope>
    <source>
        <strain evidence="3 4">ATCC BAA-1498</strain>
    </source>
</reference>